<name>A0ABR6ZSU6_9BURK</name>
<evidence type="ECO:0000256" key="3">
    <source>
        <dbReference type="ARBA" id="ARBA00022553"/>
    </source>
</evidence>
<dbReference type="PANTHER" id="PTHR43304:SF1">
    <property type="entry name" value="PAC DOMAIN-CONTAINING PROTEIN"/>
    <property type="match status" value="1"/>
</dbReference>
<dbReference type="InterPro" id="IPR052162">
    <property type="entry name" value="Sensor_kinase/Photoreceptor"/>
</dbReference>
<dbReference type="NCBIfam" id="TIGR00229">
    <property type="entry name" value="sensory_box"/>
    <property type="match status" value="4"/>
</dbReference>
<dbReference type="PRINTS" id="PR00344">
    <property type="entry name" value="BCTRLSENSOR"/>
</dbReference>
<sequence>MTDQARPLAGHQGHTLHQHFYQHSAQAHLAIAADGTVMQTNLAAGALFGIASRALLQQNLYPYFFDADAVTFDQVCRQIMLTGNTQQCELRVMRADRYPLLLQFSCERLDNEDSTQWISICLSDISKRQNPGMTLPEGEQLSRLIANNIPGMLGYWTNDLHCTFANQSYLSWFGRSIDQMRNVSMRDLFGPELFQKNIAYVNGVLNGMDQEFERSLIKANGDIGHLWTQYIAHKVDGVVLGFFALATDVTVLKRTQTALLESEKHYRTLAEDMPLFVSTFLPDGTLTYVNKLLVNSMASTRAKLLGKNFFDFLLPDNGTTVKTQLAALTHTQPFATHEHCYPASNGDHIYHRWTSQAFFNTHNELISFQAVGEDISAYKKAEKQLRVSANALKAISQGVIITDSNSIIRSVNSAFLTISGYTEAEVIGQSCKFLQGPETDQKTRSAIRFAIDNQTAFTGEILNFRKNGEAFWNELSISPVHDRSDDTADFIGVVRDISIRKQTEAALLDSEAKNSALLQAIPDLIFIIGHDGTYLDFHAPGPELMFDRPANFLHQKLPDVLPAHIANDFMRAINTALSSGTVQEIQYSLPGTSGKELIHEARIAPSNPDTVIAIIRDITDIERERRQHELQLNQRLQVSENDLRDIQQSLTLASDAANLGVWIRDLKRDEIWASPQWRAIFGFQPDQSLGIGDVLQRIHPADLNSMQQLTRNFHLHKQSRYQAEFRIRLENDKIRWISAIWQVEFDDKQNAKFSRGVVLDITSRKQAELELEQKRVEVTHLSRVATLGELSGALAHELNQPLTAILSNAQAAQRFLMRDDVDLNELREILKDIIDEDKRAGEIIHRLRQLFNKNETQTQAVDINALAVDVSRLLRNDMINRGVNLITEFNCMLPQVVADPVQLQQVLINLIINACDAMSDLDVRDKTIIVRTTDRKDGYVALSVIDQGPGIADTSILSVFDAFYTTKEKGMGLGLSICKNIIESNHGHIWCENNATAGASFHFRLLASDRQDTP</sequence>
<gene>
    <name evidence="9" type="ORF">H8L32_15775</name>
</gene>
<dbReference type="RefSeq" id="WP_186948226.1">
    <property type="nucleotide sequence ID" value="NZ_JACOGF010000008.1"/>
</dbReference>
<keyword evidence="10" id="KW-1185">Reference proteome</keyword>
<keyword evidence="4" id="KW-0808">Transferase</keyword>
<reference evidence="9 10" key="1">
    <citation type="submission" date="2020-08" db="EMBL/GenBank/DDBJ databases">
        <title>Novel species isolated from subtropical streams in China.</title>
        <authorList>
            <person name="Lu H."/>
        </authorList>
    </citation>
    <scope>NUCLEOTIDE SEQUENCE [LARGE SCALE GENOMIC DNA]</scope>
    <source>
        <strain evidence="9 10">CY18W</strain>
    </source>
</reference>
<dbReference type="PROSITE" id="PS50112">
    <property type="entry name" value="PAS"/>
    <property type="match status" value="3"/>
</dbReference>
<dbReference type="SMART" id="SM00388">
    <property type="entry name" value="HisKA"/>
    <property type="match status" value="1"/>
</dbReference>
<dbReference type="Gene3D" id="3.30.450.20">
    <property type="entry name" value="PAS domain"/>
    <property type="match status" value="6"/>
</dbReference>
<dbReference type="CDD" id="cd00130">
    <property type="entry name" value="PAS"/>
    <property type="match status" value="6"/>
</dbReference>
<proteinExistence type="predicted"/>
<protein>
    <recommendedName>
        <fullName evidence="2">histidine kinase</fullName>
        <ecNumber evidence="2">2.7.13.3</ecNumber>
    </recommendedName>
</protein>
<evidence type="ECO:0000256" key="2">
    <source>
        <dbReference type="ARBA" id="ARBA00012438"/>
    </source>
</evidence>
<keyword evidence="3" id="KW-0597">Phosphoprotein</keyword>
<dbReference type="SMART" id="SM00091">
    <property type="entry name" value="PAS"/>
    <property type="match status" value="6"/>
</dbReference>
<accession>A0ABR6ZSU6</accession>
<dbReference type="Gene3D" id="2.10.70.100">
    <property type="match status" value="1"/>
</dbReference>
<comment type="catalytic activity">
    <reaction evidence="1">
        <text>ATP + protein L-histidine = ADP + protein N-phospho-L-histidine.</text>
        <dbReference type="EC" id="2.7.13.3"/>
    </reaction>
</comment>
<dbReference type="Proteomes" id="UP000650424">
    <property type="component" value="Unassembled WGS sequence"/>
</dbReference>
<dbReference type="PROSITE" id="PS50113">
    <property type="entry name" value="PAC"/>
    <property type="match status" value="2"/>
</dbReference>
<dbReference type="EC" id="2.7.13.3" evidence="2"/>
<dbReference type="InterPro" id="IPR013767">
    <property type="entry name" value="PAS_fold"/>
</dbReference>
<dbReference type="PANTHER" id="PTHR43304">
    <property type="entry name" value="PHYTOCHROME-LIKE PROTEIN CPH1"/>
    <property type="match status" value="1"/>
</dbReference>
<dbReference type="Gene3D" id="1.10.287.130">
    <property type="match status" value="1"/>
</dbReference>
<dbReference type="InterPro" id="IPR003594">
    <property type="entry name" value="HATPase_dom"/>
</dbReference>
<dbReference type="InterPro" id="IPR036890">
    <property type="entry name" value="HATPase_C_sf"/>
</dbReference>
<dbReference type="EMBL" id="JACOGF010000008">
    <property type="protein sequence ID" value="MBC3918950.1"/>
    <property type="molecule type" value="Genomic_DNA"/>
</dbReference>
<evidence type="ECO:0000256" key="5">
    <source>
        <dbReference type="ARBA" id="ARBA00022777"/>
    </source>
</evidence>
<keyword evidence="5" id="KW-0418">Kinase</keyword>
<organism evidence="9 10">
    <name type="scientific">Undibacterium hunanense</name>
    <dbReference type="NCBI Taxonomy" id="2762292"/>
    <lineage>
        <taxon>Bacteria</taxon>
        <taxon>Pseudomonadati</taxon>
        <taxon>Pseudomonadota</taxon>
        <taxon>Betaproteobacteria</taxon>
        <taxon>Burkholderiales</taxon>
        <taxon>Oxalobacteraceae</taxon>
        <taxon>Undibacterium</taxon>
    </lineage>
</organism>
<dbReference type="Pfam" id="PF00989">
    <property type="entry name" value="PAS"/>
    <property type="match status" value="1"/>
</dbReference>
<dbReference type="SUPFAM" id="SSF55785">
    <property type="entry name" value="PYP-like sensor domain (PAS domain)"/>
    <property type="match status" value="6"/>
</dbReference>
<dbReference type="PROSITE" id="PS50109">
    <property type="entry name" value="HIS_KIN"/>
    <property type="match status" value="1"/>
</dbReference>
<evidence type="ECO:0000313" key="10">
    <source>
        <dbReference type="Proteomes" id="UP000650424"/>
    </source>
</evidence>
<dbReference type="Pfam" id="PF13426">
    <property type="entry name" value="PAS_9"/>
    <property type="match status" value="1"/>
</dbReference>
<evidence type="ECO:0000259" key="7">
    <source>
        <dbReference type="PROSITE" id="PS50112"/>
    </source>
</evidence>
<dbReference type="InterPro" id="IPR013656">
    <property type="entry name" value="PAS_4"/>
</dbReference>
<dbReference type="InterPro" id="IPR000014">
    <property type="entry name" value="PAS"/>
</dbReference>
<dbReference type="SMART" id="SM00387">
    <property type="entry name" value="HATPase_c"/>
    <property type="match status" value="1"/>
</dbReference>
<dbReference type="Pfam" id="PF00512">
    <property type="entry name" value="HisKA"/>
    <property type="match status" value="1"/>
</dbReference>
<dbReference type="InterPro" id="IPR036097">
    <property type="entry name" value="HisK_dim/P_sf"/>
</dbReference>
<evidence type="ECO:0000259" key="6">
    <source>
        <dbReference type="PROSITE" id="PS50109"/>
    </source>
</evidence>
<dbReference type="InterPro" id="IPR001610">
    <property type="entry name" value="PAC"/>
</dbReference>
<dbReference type="InterPro" id="IPR013655">
    <property type="entry name" value="PAS_fold_3"/>
</dbReference>
<feature type="domain" description="PAS" evidence="7">
    <location>
        <begin position="646"/>
        <end position="712"/>
    </location>
</feature>
<feature type="domain" description="PAC" evidence="8">
    <location>
        <begin position="721"/>
        <end position="773"/>
    </location>
</feature>
<feature type="domain" description="Histidine kinase" evidence="6">
    <location>
        <begin position="793"/>
        <end position="1009"/>
    </location>
</feature>
<feature type="domain" description="PAS" evidence="7">
    <location>
        <begin position="381"/>
        <end position="454"/>
    </location>
</feature>
<dbReference type="InterPro" id="IPR005467">
    <property type="entry name" value="His_kinase_dom"/>
</dbReference>
<dbReference type="Pfam" id="PF08447">
    <property type="entry name" value="PAS_3"/>
    <property type="match status" value="1"/>
</dbReference>
<evidence type="ECO:0000259" key="8">
    <source>
        <dbReference type="PROSITE" id="PS50113"/>
    </source>
</evidence>
<dbReference type="Gene3D" id="3.30.565.10">
    <property type="entry name" value="Histidine kinase-like ATPase, C-terminal domain"/>
    <property type="match status" value="1"/>
</dbReference>
<dbReference type="SMART" id="SM00086">
    <property type="entry name" value="PAC"/>
    <property type="match status" value="5"/>
</dbReference>
<dbReference type="CDD" id="cd00082">
    <property type="entry name" value="HisKA"/>
    <property type="match status" value="1"/>
</dbReference>
<dbReference type="Pfam" id="PF02518">
    <property type="entry name" value="HATPase_c"/>
    <property type="match status" value="1"/>
</dbReference>
<dbReference type="InterPro" id="IPR035965">
    <property type="entry name" value="PAS-like_dom_sf"/>
</dbReference>
<feature type="domain" description="PAS" evidence="7">
    <location>
        <begin position="262"/>
        <end position="332"/>
    </location>
</feature>
<dbReference type="SUPFAM" id="SSF47384">
    <property type="entry name" value="Homodimeric domain of signal transducing histidine kinase"/>
    <property type="match status" value="1"/>
</dbReference>
<feature type="domain" description="PAC" evidence="8">
    <location>
        <begin position="457"/>
        <end position="509"/>
    </location>
</feature>
<evidence type="ECO:0000313" key="9">
    <source>
        <dbReference type="EMBL" id="MBC3918950.1"/>
    </source>
</evidence>
<comment type="caution">
    <text evidence="9">The sequence shown here is derived from an EMBL/GenBank/DDBJ whole genome shotgun (WGS) entry which is preliminary data.</text>
</comment>
<dbReference type="InterPro" id="IPR000700">
    <property type="entry name" value="PAS-assoc_C"/>
</dbReference>
<evidence type="ECO:0000256" key="1">
    <source>
        <dbReference type="ARBA" id="ARBA00000085"/>
    </source>
</evidence>
<evidence type="ECO:0000256" key="4">
    <source>
        <dbReference type="ARBA" id="ARBA00022679"/>
    </source>
</evidence>
<dbReference type="InterPro" id="IPR004358">
    <property type="entry name" value="Sig_transdc_His_kin-like_C"/>
</dbReference>
<dbReference type="SUPFAM" id="SSF55874">
    <property type="entry name" value="ATPase domain of HSP90 chaperone/DNA topoisomerase II/histidine kinase"/>
    <property type="match status" value="1"/>
</dbReference>
<dbReference type="Pfam" id="PF08448">
    <property type="entry name" value="PAS_4"/>
    <property type="match status" value="3"/>
</dbReference>
<dbReference type="InterPro" id="IPR003661">
    <property type="entry name" value="HisK_dim/P_dom"/>
</dbReference>